<keyword evidence="11" id="KW-0449">Lipoprotein</keyword>
<dbReference type="InterPro" id="IPR036526">
    <property type="entry name" value="C-N_Hydrolase_sf"/>
</dbReference>
<dbReference type="PROSITE" id="PS50263">
    <property type="entry name" value="CN_HYDROLASE"/>
    <property type="match status" value="1"/>
</dbReference>
<protein>
    <recommendedName>
        <fullName evidence="9">Apolipoprotein N-acyltransferase</fullName>
        <shortName evidence="9">ALP N-acyltransferase</shortName>
        <ecNumber evidence="9">2.3.1.269</ecNumber>
    </recommendedName>
</protein>
<dbReference type="Proteomes" id="UP000317730">
    <property type="component" value="Unassembled WGS sequence"/>
</dbReference>
<dbReference type="GO" id="GO:0005886">
    <property type="term" value="C:plasma membrane"/>
    <property type="evidence" value="ECO:0007669"/>
    <property type="project" value="UniProtKB-SubCell"/>
</dbReference>
<feature type="transmembrane region" description="Helical" evidence="9">
    <location>
        <begin position="187"/>
        <end position="208"/>
    </location>
</feature>
<comment type="subcellular location">
    <subcellularLocation>
        <location evidence="1 9">Cell membrane</location>
        <topology evidence="1 9">Multi-pass membrane protein</topology>
    </subcellularLocation>
</comment>
<dbReference type="InterPro" id="IPR045378">
    <property type="entry name" value="LNT_N"/>
</dbReference>
<keyword evidence="12" id="KW-1185">Reference proteome</keyword>
<dbReference type="PANTHER" id="PTHR38686:SF1">
    <property type="entry name" value="APOLIPOPROTEIN N-ACYLTRANSFERASE"/>
    <property type="match status" value="1"/>
</dbReference>
<dbReference type="NCBIfam" id="TIGR00546">
    <property type="entry name" value="lnt"/>
    <property type="match status" value="1"/>
</dbReference>
<feature type="transmembrane region" description="Helical" evidence="9">
    <location>
        <begin position="41"/>
        <end position="61"/>
    </location>
</feature>
<keyword evidence="3 9" id="KW-1003">Cell membrane</keyword>
<evidence type="ECO:0000256" key="6">
    <source>
        <dbReference type="ARBA" id="ARBA00022989"/>
    </source>
</evidence>
<dbReference type="RefSeq" id="WP_242008912.1">
    <property type="nucleotide sequence ID" value="NZ_BAPL01000025.1"/>
</dbReference>
<feature type="domain" description="CN hydrolase" evidence="10">
    <location>
        <begin position="223"/>
        <end position="482"/>
    </location>
</feature>
<dbReference type="UniPathway" id="UPA00666"/>
<evidence type="ECO:0000313" key="12">
    <source>
        <dbReference type="Proteomes" id="UP000317730"/>
    </source>
</evidence>
<evidence type="ECO:0000256" key="8">
    <source>
        <dbReference type="ARBA" id="ARBA00023315"/>
    </source>
</evidence>
<feature type="transmembrane region" description="Helical" evidence="9">
    <location>
        <begin position="489"/>
        <end position="511"/>
    </location>
</feature>
<dbReference type="CDD" id="cd07571">
    <property type="entry name" value="ALP_N-acyl_transferase"/>
    <property type="match status" value="1"/>
</dbReference>
<sequence length="524" mass="56360">MLGLGALAALALPPVHFLPVLLLSFGLLGQTLNTTTSWKRAAWAGGLFGFGFYATGLYWLIHAVLIRAEEFWWFVPFPSLGCALILAPTVAAPAALSLLAPPGLRRLGAFAALWTLADMSRTFLFSGFTWNALGSCLAIPGVVGDILIQPAAWVGEDGLTLGLVLLSTLAGVACLRGTALRPRTRAIILGGSVCAVLVWCILGAVRFYTVTPAGEPGPIAVIAQGNVPETEKVDRLNPREIFRRYLRLTRDGVQQALALDHRPPTPPSLADAEPENTGRPIVFLWPETSFPGYDLLQDSPQARAVIMQWGNGADAGLIGALRMDEQGRYRNSMLALAPDGAIEDIYDKARLVPFGEYQPPFIPLQIVPQGGMAAGPGPRTLHLRGLPPVGPLICYEVIFSGDVTDRHDRPRWLANITNDAWFGNSAGPRQHLASVRLRAVEEGLPIARAANTGISAVYDGRGHLLHSLGWDQTAVFAVPLPAPLPATLFALYGQNIPLSVCVILFVTCISYTRSQKKRSAAQRL</sequence>
<dbReference type="Pfam" id="PF20154">
    <property type="entry name" value="LNT_N"/>
    <property type="match status" value="1"/>
</dbReference>
<comment type="caution">
    <text evidence="11">The sequence shown here is derived from an EMBL/GenBank/DDBJ whole genome shotgun (WGS) entry which is preliminary data.</text>
</comment>
<keyword evidence="6 9" id="KW-1133">Transmembrane helix</keyword>
<evidence type="ECO:0000256" key="7">
    <source>
        <dbReference type="ARBA" id="ARBA00023136"/>
    </source>
</evidence>
<reference evidence="11 12" key="1">
    <citation type="submission" date="2019-06" db="EMBL/GenBank/DDBJ databases">
        <title>Whole genome shotgun sequence of Acetobacter peroxydans NBRC 13755.</title>
        <authorList>
            <person name="Hosoyama A."/>
            <person name="Uohara A."/>
            <person name="Ohji S."/>
            <person name="Ichikawa N."/>
        </authorList>
    </citation>
    <scope>NUCLEOTIDE SEQUENCE [LARGE SCALE GENOMIC DNA]</scope>
    <source>
        <strain evidence="11 12">NBRC 13755</strain>
    </source>
</reference>
<dbReference type="Pfam" id="PF00795">
    <property type="entry name" value="CN_hydrolase"/>
    <property type="match status" value="1"/>
</dbReference>
<accession>A0A4Y3TVM9</accession>
<dbReference type="HAMAP" id="MF_01148">
    <property type="entry name" value="Lnt"/>
    <property type="match status" value="1"/>
</dbReference>
<comment type="pathway">
    <text evidence="9">Protein modification; lipoprotein biosynthesis (N-acyl transfer).</text>
</comment>
<dbReference type="GO" id="GO:0042158">
    <property type="term" value="P:lipoprotein biosynthetic process"/>
    <property type="evidence" value="ECO:0007669"/>
    <property type="project" value="UniProtKB-UniRule"/>
</dbReference>
<evidence type="ECO:0000313" key="11">
    <source>
        <dbReference type="EMBL" id="GEB85804.1"/>
    </source>
</evidence>
<dbReference type="InterPro" id="IPR003010">
    <property type="entry name" value="C-N_Hydrolase"/>
</dbReference>
<evidence type="ECO:0000256" key="1">
    <source>
        <dbReference type="ARBA" id="ARBA00004651"/>
    </source>
</evidence>
<dbReference type="InterPro" id="IPR004563">
    <property type="entry name" value="Apolipo_AcylTrfase"/>
</dbReference>
<feature type="transmembrane region" description="Helical" evidence="9">
    <location>
        <begin position="73"/>
        <end position="95"/>
    </location>
</feature>
<evidence type="ECO:0000256" key="2">
    <source>
        <dbReference type="ARBA" id="ARBA00010065"/>
    </source>
</evidence>
<dbReference type="EMBL" id="BJMV01000007">
    <property type="protein sequence ID" value="GEB85804.1"/>
    <property type="molecule type" value="Genomic_DNA"/>
</dbReference>
<dbReference type="SUPFAM" id="SSF56317">
    <property type="entry name" value="Carbon-nitrogen hydrolase"/>
    <property type="match status" value="1"/>
</dbReference>
<feature type="transmembrane region" description="Helical" evidence="9">
    <location>
        <begin position="158"/>
        <end position="175"/>
    </location>
</feature>
<evidence type="ECO:0000256" key="9">
    <source>
        <dbReference type="HAMAP-Rule" id="MF_01148"/>
    </source>
</evidence>
<evidence type="ECO:0000259" key="10">
    <source>
        <dbReference type="PROSITE" id="PS50263"/>
    </source>
</evidence>
<evidence type="ECO:0000256" key="5">
    <source>
        <dbReference type="ARBA" id="ARBA00022692"/>
    </source>
</evidence>
<gene>
    <name evidence="9 11" type="primary">lnt</name>
    <name evidence="11" type="ORF">APE01nite_16010</name>
</gene>
<organism evidence="11 12">
    <name type="scientific">Acetobacter peroxydans</name>
    <dbReference type="NCBI Taxonomy" id="104098"/>
    <lineage>
        <taxon>Bacteria</taxon>
        <taxon>Pseudomonadati</taxon>
        <taxon>Pseudomonadota</taxon>
        <taxon>Alphaproteobacteria</taxon>
        <taxon>Acetobacterales</taxon>
        <taxon>Acetobacteraceae</taxon>
        <taxon>Acetobacter</taxon>
    </lineage>
</organism>
<feature type="transmembrane region" description="Helical" evidence="9">
    <location>
        <begin position="132"/>
        <end position="152"/>
    </location>
</feature>
<keyword evidence="8 9" id="KW-0012">Acyltransferase</keyword>
<comment type="catalytic activity">
    <reaction evidence="9">
        <text>N-terminal S-1,2-diacyl-sn-glyceryl-L-cysteinyl-[lipoprotein] + a glycerophospholipid = N-acyl-S-1,2-diacyl-sn-glyceryl-L-cysteinyl-[lipoprotein] + a 2-acyl-sn-glycero-3-phospholipid + H(+)</text>
        <dbReference type="Rhea" id="RHEA:48228"/>
        <dbReference type="Rhea" id="RHEA-COMP:14681"/>
        <dbReference type="Rhea" id="RHEA-COMP:14684"/>
        <dbReference type="ChEBI" id="CHEBI:15378"/>
        <dbReference type="ChEBI" id="CHEBI:136912"/>
        <dbReference type="ChEBI" id="CHEBI:140656"/>
        <dbReference type="ChEBI" id="CHEBI:140657"/>
        <dbReference type="ChEBI" id="CHEBI:140660"/>
        <dbReference type="EC" id="2.3.1.269"/>
    </reaction>
</comment>
<name>A0A4Y3TVM9_9PROT</name>
<comment type="function">
    <text evidence="9">Catalyzes the phospholipid dependent N-acylation of the N-terminal cysteine of apolipoprotein, the last step in lipoprotein maturation.</text>
</comment>
<dbReference type="Gene3D" id="3.60.110.10">
    <property type="entry name" value="Carbon-nitrogen hydrolase"/>
    <property type="match status" value="1"/>
</dbReference>
<evidence type="ECO:0000256" key="3">
    <source>
        <dbReference type="ARBA" id="ARBA00022475"/>
    </source>
</evidence>
<proteinExistence type="inferred from homology"/>
<comment type="similarity">
    <text evidence="2 9">Belongs to the CN hydrolase family. Apolipoprotein N-acyltransferase subfamily.</text>
</comment>
<dbReference type="GO" id="GO:0016410">
    <property type="term" value="F:N-acyltransferase activity"/>
    <property type="evidence" value="ECO:0007669"/>
    <property type="project" value="UniProtKB-UniRule"/>
</dbReference>
<evidence type="ECO:0000256" key="4">
    <source>
        <dbReference type="ARBA" id="ARBA00022679"/>
    </source>
</evidence>
<dbReference type="EC" id="2.3.1.269" evidence="9"/>
<keyword evidence="7 9" id="KW-0472">Membrane</keyword>
<keyword evidence="4 9" id="KW-0808">Transferase</keyword>
<dbReference type="PANTHER" id="PTHR38686">
    <property type="entry name" value="APOLIPOPROTEIN N-ACYLTRANSFERASE"/>
    <property type="match status" value="1"/>
</dbReference>
<keyword evidence="5 9" id="KW-0812">Transmembrane</keyword>
<dbReference type="AlphaFoldDB" id="A0A4Y3TVM9"/>